<dbReference type="AlphaFoldDB" id="A0AAP5IAC7"/>
<comment type="caution">
    <text evidence="1">The sequence shown here is derived from an EMBL/GenBank/DDBJ whole genome shotgun (WGS) entry which is preliminary data.</text>
</comment>
<proteinExistence type="predicted"/>
<reference evidence="2" key="1">
    <citation type="journal article" date="2021" name="Science">
        <title>Hunting the eagle killer: A cyanobacterial neurotoxin causes vacuolar myelinopathy.</title>
        <authorList>
            <person name="Breinlinger S."/>
            <person name="Phillips T.J."/>
            <person name="Haram B.N."/>
            <person name="Mares J."/>
            <person name="Martinez Yerena J.A."/>
            <person name="Hrouzek P."/>
            <person name="Sobotka R."/>
            <person name="Henderson W.M."/>
            <person name="Schmieder P."/>
            <person name="Williams S.M."/>
            <person name="Lauderdale J.D."/>
            <person name="Wilde H.D."/>
            <person name="Gerrin W."/>
            <person name="Kust A."/>
            <person name="Washington J.W."/>
            <person name="Wagner C."/>
            <person name="Geier B."/>
            <person name="Liebeke M."/>
            <person name="Enke H."/>
            <person name="Niedermeyer T.H.J."/>
            <person name="Wilde S.B."/>
        </authorList>
    </citation>
    <scope>NUCLEOTIDE SEQUENCE [LARGE SCALE GENOMIC DNA]</scope>
    <source>
        <strain evidence="2">Thurmond2011</strain>
    </source>
</reference>
<protein>
    <submittedName>
        <fullName evidence="1">Uncharacterized protein</fullName>
    </submittedName>
</protein>
<evidence type="ECO:0000313" key="1">
    <source>
        <dbReference type="EMBL" id="MDR9897584.1"/>
    </source>
</evidence>
<dbReference type="EMBL" id="JAALHA020000013">
    <property type="protein sequence ID" value="MDR9897584.1"/>
    <property type="molecule type" value="Genomic_DNA"/>
</dbReference>
<sequence>MNERIPPCGTRFPRLKASGVEHLAKIVGVVRMRKEGNHRISANVACLYKFFIDKYGSVKA</sequence>
<accession>A0AAP5IAC7</accession>
<gene>
    <name evidence="1" type="ORF">G7B40_023885</name>
</gene>
<name>A0AAP5IAC7_9CYAN</name>
<keyword evidence="2" id="KW-1185">Reference proteome</keyword>
<organism evidence="1 2">
    <name type="scientific">Aetokthonos hydrillicola Thurmond2011</name>
    <dbReference type="NCBI Taxonomy" id="2712845"/>
    <lineage>
        <taxon>Bacteria</taxon>
        <taxon>Bacillati</taxon>
        <taxon>Cyanobacteriota</taxon>
        <taxon>Cyanophyceae</taxon>
        <taxon>Nostocales</taxon>
        <taxon>Hapalosiphonaceae</taxon>
        <taxon>Aetokthonos</taxon>
    </lineage>
</organism>
<dbReference type="Proteomes" id="UP000667802">
    <property type="component" value="Unassembled WGS sequence"/>
</dbReference>
<evidence type="ECO:0000313" key="2">
    <source>
        <dbReference type="Proteomes" id="UP000667802"/>
    </source>
</evidence>